<reference evidence="2" key="1">
    <citation type="journal article" date="2020" name="Stud. Mycol.">
        <title>101 Dothideomycetes genomes: A test case for predicting lifestyles and emergence of pathogens.</title>
        <authorList>
            <person name="Haridas S."/>
            <person name="Albert R."/>
            <person name="Binder M."/>
            <person name="Bloem J."/>
            <person name="LaButti K."/>
            <person name="Salamov A."/>
            <person name="Andreopoulos B."/>
            <person name="Baker S."/>
            <person name="Barry K."/>
            <person name="Bills G."/>
            <person name="Bluhm B."/>
            <person name="Cannon C."/>
            <person name="Castanera R."/>
            <person name="Culley D."/>
            <person name="Daum C."/>
            <person name="Ezra D."/>
            <person name="Gonzalez J."/>
            <person name="Henrissat B."/>
            <person name="Kuo A."/>
            <person name="Liang C."/>
            <person name="Lipzen A."/>
            <person name="Lutzoni F."/>
            <person name="Magnuson J."/>
            <person name="Mondo S."/>
            <person name="Nolan M."/>
            <person name="Ohm R."/>
            <person name="Pangilinan J."/>
            <person name="Park H.-J."/>
            <person name="Ramirez L."/>
            <person name="Alfaro M."/>
            <person name="Sun H."/>
            <person name="Tritt A."/>
            <person name="Yoshinaga Y."/>
            <person name="Zwiers L.-H."/>
            <person name="Turgeon B."/>
            <person name="Goodwin S."/>
            <person name="Spatafora J."/>
            <person name="Crous P."/>
            <person name="Grigoriev I."/>
        </authorList>
    </citation>
    <scope>NUCLEOTIDE SEQUENCE [LARGE SCALE GENOMIC DNA]</scope>
    <source>
        <strain evidence="2">CBS 304.66</strain>
    </source>
</reference>
<proteinExistence type="predicted"/>
<name>A0A9P4KIE0_9PLEO</name>
<dbReference type="EMBL" id="ML986584">
    <property type="protein sequence ID" value="KAF2268952.1"/>
    <property type="molecule type" value="Genomic_DNA"/>
</dbReference>
<dbReference type="Proteomes" id="UP000800093">
    <property type="component" value="Unassembled WGS sequence"/>
</dbReference>
<evidence type="ECO:0000313" key="2">
    <source>
        <dbReference type="Proteomes" id="UP000800093"/>
    </source>
</evidence>
<sequence>MRSARRCAARADVHIGLALCLVGTVRNADEHLRLPPVVARLLPVGLGASCAVRFVERPMASRSGEHCGEWVADVQKYQRRGRRARARGIVQDGVGGVAGQLDVRCRCGHCQMSSALPGLMWVGSRLPSGLDPFQ</sequence>
<comment type="caution">
    <text evidence="1">The sequence shown here is derived from an EMBL/GenBank/DDBJ whole genome shotgun (WGS) entry which is preliminary data.</text>
</comment>
<evidence type="ECO:0000313" key="1">
    <source>
        <dbReference type="EMBL" id="KAF2268952.1"/>
    </source>
</evidence>
<protein>
    <submittedName>
        <fullName evidence="1">Uncharacterized protein</fullName>
    </submittedName>
</protein>
<accession>A0A9P4KIE0</accession>
<dbReference type="AlphaFoldDB" id="A0A9P4KIE0"/>
<organism evidence="1 2">
    <name type="scientific">Lojkania enalia</name>
    <dbReference type="NCBI Taxonomy" id="147567"/>
    <lineage>
        <taxon>Eukaryota</taxon>
        <taxon>Fungi</taxon>
        <taxon>Dikarya</taxon>
        <taxon>Ascomycota</taxon>
        <taxon>Pezizomycotina</taxon>
        <taxon>Dothideomycetes</taxon>
        <taxon>Pleosporomycetidae</taxon>
        <taxon>Pleosporales</taxon>
        <taxon>Pleosporales incertae sedis</taxon>
        <taxon>Lojkania</taxon>
    </lineage>
</organism>
<keyword evidence="2" id="KW-1185">Reference proteome</keyword>
<gene>
    <name evidence="1" type="ORF">CC78DRAFT_575496</name>
</gene>